<keyword evidence="3" id="KW-1185">Reference proteome</keyword>
<name>A0AAW1EQ83_ZOAVI</name>
<proteinExistence type="predicted"/>
<accession>A0AAW1EQ83</accession>
<dbReference type="EMBL" id="JBCEZU010000145">
    <property type="protein sequence ID" value="KAK9524546.1"/>
    <property type="molecule type" value="Genomic_DNA"/>
</dbReference>
<feature type="region of interest" description="Disordered" evidence="1">
    <location>
        <begin position="61"/>
        <end position="91"/>
    </location>
</feature>
<evidence type="ECO:0000313" key="3">
    <source>
        <dbReference type="Proteomes" id="UP001488805"/>
    </source>
</evidence>
<dbReference type="AlphaFoldDB" id="A0AAW1EQ83"/>
<reference evidence="2 3" key="1">
    <citation type="journal article" date="2024" name="Genome Biol. Evol.">
        <title>Chromosome-level genome assembly of the viviparous eelpout Zoarces viviparus.</title>
        <authorList>
            <person name="Fuhrmann N."/>
            <person name="Brasseur M.V."/>
            <person name="Bakowski C.E."/>
            <person name="Podsiadlowski L."/>
            <person name="Prost S."/>
            <person name="Krehenwinkel H."/>
            <person name="Mayer C."/>
        </authorList>
    </citation>
    <scope>NUCLEOTIDE SEQUENCE [LARGE SCALE GENOMIC DNA]</scope>
    <source>
        <strain evidence="2">NO-MEL_2022_Ind0_liver</strain>
    </source>
</reference>
<comment type="caution">
    <text evidence="2">The sequence shown here is derived from an EMBL/GenBank/DDBJ whole genome shotgun (WGS) entry which is preliminary data.</text>
</comment>
<protein>
    <submittedName>
        <fullName evidence="2">Uncharacterized protein</fullName>
    </submittedName>
</protein>
<evidence type="ECO:0000313" key="2">
    <source>
        <dbReference type="EMBL" id="KAK9524546.1"/>
    </source>
</evidence>
<gene>
    <name evidence="2" type="ORF">VZT92_016929</name>
</gene>
<evidence type="ECO:0000256" key="1">
    <source>
        <dbReference type="SAM" id="MobiDB-lite"/>
    </source>
</evidence>
<dbReference type="Proteomes" id="UP001488805">
    <property type="component" value="Unassembled WGS sequence"/>
</dbReference>
<feature type="compositionally biased region" description="Basic and acidic residues" evidence="1">
    <location>
        <begin position="61"/>
        <end position="72"/>
    </location>
</feature>
<organism evidence="2 3">
    <name type="scientific">Zoarces viviparus</name>
    <name type="common">Viviparous eelpout</name>
    <name type="synonym">Blennius viviparus</name>
    <dbReference type="NCBI Taxonomy" id="48416"/>
    <lineage>
        <taxon>Eukaryota</taxon>
        <taxon>Metazoa</taxon>
        <taxon>Chordata</taxon>
        <taxon>Craniata</taxon>
        <taxon>Vertebrata</taxon>
        <taxon>Euteleostomi</taxon>
        <taxon>Actinopterygii</taxon>
        <taxon>Neopterygii</taxon>
        <taxon>Teleostei</taxon>
        <taxon>Neoteleostei</taxon>
        <taxon>Acanthomorphata</taxon>
        <taxon>Eupercaria</taxon>
        <taxon>Perciformes</taxon>
        <taxon>Cottioidei</taxon>
        <taxon>Zoarcales</taxon>
        <taxon>Zoarcidae</taxon>
        <taxon>Zoarcinae</taxon>
        <taxon>Zoarces</taxon>
    </lineage>
</organism>
<sequence>MPLCCWGGVTPIAQGNLLHFDAEVEEEEEDGDGVRVERLVRIKVGIVKDEGKATRKNIMKKGEHKALGEKGKTSRKKIKGQSQPHQCCCHR</sequence>